<dbReference type="GO" id="GO:0003700">
    <property type="term" value="F:DNA-binding transcription factor activity"/>
    <property type="evidence" value="ECO:0007669"/>
    <property type="project" value="TreeGrafter"/>
</dbReference>
<dbReference type="Proteomes" id="UP000054935">
    <property type="component" value="Unassembled WGS sequence"/>
</dbReference>
<evidence type="ECO:0000313" key="6">
    <source>
        <dbReference type="Proteomes" id="UP000054935"/>
    </source>
</evidence>
<name>A0A0P1GK88_9RHOB</name>
<dbReference type="PANTHER" id="PTHR30055">
    <property type="entry name" value="HTH-TYPE TRANSCRIPTIONAL REGULATOR RUTR"/>
    <property type="match status" value="1"/>
</dbReference>
<dbReference type="SUPFAM" id="SSF46689">
    <property type="entry name" value="Homeodomain-like"/>
    <property type="match status" value="1"/>
</dbReference>
<dbReference type="InterPro" id="IPR025996">
    <property type="entry name" value="MT1864/Rv1816-like_C"/>
</dbReference>
<evidence type="ECO:0000256" key="3">
    <source>
        <dbReference type="ARBA" id="ARBA00023163"/>
    </source>
</evidence>
<dbReference type="Gene3D" id="1.10.357.10">
    <property type="entry name" value="Tetracycline Repressor, domain 2"/>
    <property type="match status" value="1"/>
</dbReference>
<dbReference type="AlphaFoldDB" id="A0A0P1GK88"/>
<organism evidence="5 6">
    <name type="scientific">Tropicibacter naphthalenivorans</name>
    <dbReference type="NCBI Taxonomy" id="441103"/>
    <lineage>
        <taxon>Bacteria</taxon>
        <taxon>Pseudomonadati</taxon>
        <taxon>Pseudomonadota</taxon>
        <taxon>Alphaproteobacteria</taxon>
        <taxon>Rhodobacterales</taxon>
        <taxon>Roseobacteraceae</taxon>
        <taxon>Tropicibacter</taxon>
    </lineage>
</organism>
<dbReference type="PANTHER" id="PTHR30055:SF234">
    <property type="entry name" value="HTH-TYPE TRANSCRIPTIONAL REGULATOR BETI"/>
    <property type="match status" value="1"/>
</dbReference>
<reference evidence="5 6" key="1">
    <citation type="submission" date="2015-09" db="EMBL/GenBank/DDBJ databases">
        <authorList>
            <consortium name="Swine Surveillance"/>
        </authorList>
    </citation>
    <scope>NUCLEOTIDE SEQUENCE [LARGE SCALE GENOMIC DNA]</scope>
    <source>
        <strain evidence="5 6">CECT 7648</strain>
    </source>
</reference>
<dbReference type="InterPro" id="IPR009057">
    <property type="entry name" value="Homeodomain-like_sf"/>
</dbReference>
<dbReference type="GO" id="GO:0000976">
    <property type="term" value="F:transcription cis-regulatory region binding"/>
    <property type="evidence" value="ECO:0007669"/>
    <property type="project" value="TreeGrafter"/>
</dbReference>
<evidence type="ECO:0000259" key="4">
    <source>
        <dbReference type="Pfam" id="PF13305"/>
    </source>
</evidence>
<protein>
    <recommendedName>
        <fullName evidence="4">HTH-type transcriptional regulator MT1864/Rv1816-like C-terminal domain-containing protein</fullName>
    </recommendedName>
</protein>
<keyword evidence="2" id="KW-0238">DNA-binding</keyword>
<dbReference type="EMBL" id="CYSE01000001">
    <property type="protein sequence ID" value="CUH75861.1"/>
    <property type="molecule type" value="Genomic_DNA"/>
</dbReference>
<gene>
    <name evidence="5" type="ORF">TRN7648_00661</name>
</gene>
<dbReference type="InterPro" id="IPR036271">
    <property type="entry name" value="Tet_transcr_reg_TetR-rel_C_sf"/>
</dbReference>
<feature type="domain" description="HTH-type transcriptional regulator MT1864/Rv1816-like C-terminal" evidence="4">
    <location>
        <begin position="93"/>
        <end position="187"/>
    </location>
</feature>
<accession>A0A0P1GK88</accession>
<keyword evidence="6" id="KW-1185">Reference proteome</keyword>
<evidence type="ECO:0000256" key="2">
    <source>
        <dbReference type="ARBA" id="ARBA00023125"/>
    </source>
</evidence>
<proteinExistence type="predicted"/>
<evidence type="ECO:0000313" key="5">
    <source>
        <dbReference type="EMBL" id="CUH75861.1"/>
    </source>
</evidence>
<dbReference type="SUPFAM" id="SSF48498">
    <property type="entry name" value="Tetracyclin repressor-like, C-terminal domain"/>
    <property type="match status" value="1"/>
</dbReference>
<dbReference type="STRING" id="441103.TRN7648_00661"/>
<sequence length="206" mass="22341">MGHEMGNTREEKRADLLKRLIDAAEAEIIEHGLAGLKARAVTTRAGCALGALYNAVQDLDMLVLHVNSRTLNNLGTELRIALPPKAAPVDTMQALASAYADFATRNRNLWIALFEHRLPPGVDAPDWHKKDHAVLIEVLLPTLGKLRPDLDKDALILRARTTFAAVHGVVLLSLQGRFVGVPADVLKSEIAALVTAMTRGLQATPE</sequence>
<dbReference type="InterPro" id="IPR050109">
    <property type="entry name" value="HTH-type_TetR-like_transc_reg"/>
</dbReference>
<evidence type="ECO:0000256" key="1">
    <source>
        <dbReference type="ARBA" id="ARBA00023015"/>
    </source>
</evidence>
<keyword evidence="3" id="KW-0804">Transcription</keyword>
<keyword evidence="1" id="KW-0805">Transcription regulation</keyword>
<dbReference type="Pfam" id="PF13305">
    <property type="entry name" value="TetR_C_33"/>
    <property type="match status" value="1"/>
</dbReference>